<keyword evidence="2" id="KW-0812">Transmembrane</keyword>
<keyword evidence="5" id="KW-0998">Cell outer membrane</keyword>
<evidence type="ECO:0000256" key="5">
    <source>
        <dbReference type="ARBA" id="ARBA00023237"/>
    </source>
</evidence>
<comment type="caution">
    <text evidence="7">The sequence shown here is derived from an EMBL/GenBank/DDBJ whole genome shotgun (WGS) entry which is preliminary data.</text>
</comment>
<protein>
    <submittedName>
        <fullName evidence="7">BamA/TamA family outer membrane protein</fullName>
    </submittedName>
</protein>
<dbReference type="PANTHER" id="PTHR12815:SF47">
    <property type="entry name" value="TRANSLOCATION AND ASSEMBLY MODULE SUBUNIT TAMA"/>
    <property type="match status" value="1"/>
</dbReference>
<dbReference type="PANTHER" id="PTHR12815">
    <property type="entry name" value="SORTING AND ASSEMBLY MACHINERY SAMM50 PROTEIN FAMILY MEMBER"/>
    <property type="match status" value="1"/>
</dbReference>
<name>A0A9D9NPG0_9BACT</name>
<organism evidence="7 8">
    <name type="scientific">Candidatus Merdivivens faecigallinarum</name>
    <dbReference type="NCBI Taxonomy" id="2840871"/>
    <lineage>
        <taxon>Bacteria</taxon>
        <taxon>Pseudomonadati</taxon>
        <taxon>Bacteroidota</taxon>
        <taxon>Bacteroidia</taxon>
        <taxon>Bacteroidales</taxon>
        <taxon>Muribaculaceae</taxon>
        <taxon>Muribaculaceae incertae sedis</taxon>
        <taxon>Candidatus Merdivivens</taxon>
    </lineage>
</organism>
<dbReference type="InterPro" id="IPR039910">
    <property type="entry name" value="D15-like"/>
</dbReference>
<gene>
    <name evidence="7" type="ORF">IAC87_00155</name>
</gene>
<evidence type="ECO:0000256" key="2">
    <source>
        <dbReference type="ARBA" id="ARBA00022692"/>
    </source>
</evidence>
<evidence type="ECO:0000313" key="7">
    <source>
        <dbReference type="EMBL" id="MBO8480950.1"/>
    </source>
</evidence>
<evidence type="ECO:0000256" key="1">
    <source>
        <dbReference type="ARBA" id="ARBA00004370"/>
    </source>
</evidence>
<accession>A0A9D9NPG0</accession>
<reference evidence="7" key="1">
    <citation type="submission" date="2020-10" db="EMBL/GenBank/DDBJ databases">
        <authorList>
            <person name="Gilroy R."/>
        </authorList>
    </citation>
    <scope>NUCLEOTIDE SEQUENCE</scope>
    <source>
        <strain evidence="7">B3-2255</strain>
    </source>
</reference>
<evidence type="ECO:0000259" key="6">
    <source>
        <dbReference type="Pfam" id="PF01103"/>
    </source>
</evidence>
<evidence type="ECO:0000313" key="8">
    <source>
        <dbReference type="Proteomes" id="UP000823772"/>
    </source>
</evidence>
<dbReference type="EMBL" id="JADILY010000003">
    <property type="protein sequence ID" value="MBO8480950.1"/>
    <property type="molecule type" value="Genomic_DNA"/>
</dbReference>
<dbReference type="AlphaFoldDB" id="A0A9D9NPG0"/>
<dbReference type="PROSITE" id="PS51257">
    <property type="entry name" value="PROKAR_LIPOPROTEIN"/>
    <property type="match status" value="1"/>
</dbReference>
<dbReference type="GO" id="GO:0019867">
    <property type="term" value="C:outer membrane"/>
    <property type="evidence" value="ECO:0007669"/>
    <property type="project" value="InterPro"/>
</dbReference>
<evidence type="ECO:0000256" key="4">
    <source>
        <dbReference type="ARBA" id="ARBA00023136"/>
    </source>
</evidence>
<comment type="subcellular location">
    <subcellularLocation>
        <location evidence="1">Membrane</location>
    </subcellularLocation>
</comment>
<dbReference type="Gene3D" id="2.40.160.50">
    <property type="entry name" value="membrane protein fhac: a member of the omp85/tpsb transporter family"/>
    <property type="match status" value="1"/>
</dbReference>
<proteinExistence type="predicted"/>
<reference evidence="7" key="2">
    <citation type="journal article" date="2021" name="PeerJ">
        <title>Extensive microbial diversity within the chicken gut microbiome revealed by metagenomics and culture.</title>
        <authorList>
            <person name="Gilroy R."/>
            <person name="Ravi A."/>
            <person name="Getino M."/>
            <person name="Pursley I."/>
            <person name="Horton D.L."/>
            <person name="Alikhan N.F."/>
            <person name="Baker D."/>
            <person name="Gharbi K."/>
            <person name="Hall N."/>
            <person name="Watson M."/>
            <person name="Adriaenssens E.M."/>
            <person name="Foster-Nyarko E."/>
            <person name="Jarju S."/>
            <person name="Secka A."/>
            <person name="Antonio M."/>
            <person name="Oren A."/>
            <person name="Chaudhuri R.R."/>
            <person name="La Ragione R."/>
            <person name="Hildebrand F."/>
            <person name="Pallen M.J."/>
        </authorList>
    </citation>
    <scope>NUCLEOTIDE SEQUENCE</scope>
    <source>
        <strain evidence="7">B3-2255</strain>
    </source>
</reference>
<sequence>MDMKSLHRIMAVLPALLLAISCSTTRVLPEGTYRLQKNVVEIMGDKDKRGDVSVSDIEQYIKQAPNKYFVFGWNPFLNIYNWSNGKGNGWDRFVKKIGVAPVQFDPSLVGSSKENIESHLRYLGYYGSSVKDTVIYKKRRAKVKYEVYPGKRFPIKSISYDIGDSLMRSIALADSANSLVGRGDYLIESVLESESQRLNTVYRRNGYYGFSKNYIFFEADTTAVKDSALLEIQIRNYPRGGQPSDSIEHRRYAIGNVRIKYDKDMKIRENLLKRLNLVKPGDIYDEQVINNTYSRFSGVRLFGSVNITTSEAPGNLVDCDISLTQSKIQGMKLNVEASTNSSGLFGISPSLSYYNKNIFRGGEWLTLSFMGNFQFKFNDPIRSNELGISAGISFPKFLFLPDRLFHGAIPRTDLNISYNYQSRPEYTRNIISTSFGYSWNSGNRFYYTLSPIQLNIIRLFNLDQDFYDDLSNNPYLQSAYQNHFDLGLGGTVYYTTDNSVNPKNTYFYTRLQFDLAGNVLSLFNPLMPVDENGSHRIWNTPYSQFARAELSLVRTWVFGKRGTHSLAVRAIGGIGYSYGNSAAMPFEKQFYAGGASSLRGWQSRAVGPGMSAMNSNFVIPNQTGDIKMEANIEYRFRIFWKIAGALFVDAGNVWNLRSSVADDPGVLRGRDFFRSVALNWGLGIRFDLDFVLLRLDMGIRLHDPSMQSLSDKELAAGAVPARRGWLGPDEWFRHNGFAIHFGVGYPF</sequence>
<dbReference type="Gene3D" id="3.10.20.310">
    <property type="entry name" value="membrane protein fhac"/>
    <property type="match status" value="1"/>
</dbReference>
<keyword evidence="3" id="KW-0732">Signal</keyword>
<evidence type="ECO:0000256" key="3">
    <source>
        <dbReference type="ARBA" id="ARBA00022729"/>
    </source>
</evidence>
<dbReference type="InterPro" id="IPR000184">
    <property type="entry name" value="Bac_surfAg_D15"/>
</dbReference>
<dbReference type="Pfam" id="PF01103">
    <property type="entry name" value="Omp85"/>
    <property type="match status" value="1"/>
</dbReference>
<keyword evidence="4" id="KW-0472">Membrane</keyword>
<feature type="domain" description="Bacterial surface antigen (D15)" evidence="6">
    <location>
        <begin position="369"/>
        <end position="708"/>
    </location>
</feature>
<dbReference type="Proteomes" id="UP000823772">
    <property type="component" value="Unassembled WGS sequence"/>
</dbReference>